<feature type="region of interest" description="Disordered" evidence="3">
    <location>
        <begin position="1"/>
        <end position="50"/>
    </location>
</feature>
<feature type="compositionally biased region" description="Basic and acidic residues" evidence="3">
    <location>
        <begin position="433"/>
        <end position="449"/>
    </location>
</feature>
<dbReference type="GO" id="GO:0005737">
    <property type="term" value="C:cytoplasm"/>
    <property type="evidence" value="ECO:0007669"/>
    <property type="project" value="TreeGrafter"/>
</dbReference>
<sequence>MSSVYSQHSADPPGPSGATMASEDPQRSIGGSARSTGRSSRSQNPQQQLSTIEKSVTHLLVATKQLLETLTMWSRGSASESEVSDVYVRLGYEFNIACRAFNAIGVETSDLGPVPDLLRAILEDTLSQEASQASLDKYLPRIRDIIINLLHGLKKKQQRLRQRHASGEGSSRPPRQASTASSTSVESSLTQQLAEVPNRQTSGRSFAERAAGGDLGGPDLPPRTTSAPTGRASPRRQQNLSPSRSMHDTPSRETFPSDARMSASSNVLQNTPVIAPYPESETMPGNRGYEAEQPSPSPEPPRPPPKQNDALAALSRGGDLERRASRRFSAYQIQKHLGSTMNGIAAIPPAQHSPIPNRGRDVRESMSAVRSRGSTLSSRTKPRHERMVSYEPSPNRQNEGRSVSEEPSSQAEQLPPPPKPAAQEQMDSPTAKTPEDKLGEYPFPRDEQVKPSATLNGPIEDHFASSEGQVESKAEKDDVPMRKVSRQAIYHTPPSSQYGPESSPQQGKELTLFLQYKSKIKKFVLPDGGDLSIPRLQLAFIEKFAWNTQNNGVDLPEIYIQDPVSGVRHELEDLNDIKERSVLVLNIEALDEVKRHIDDGIGGLRRIVEGIKSGLEDQQSALQLVSNQQQETARELAGMSVPSSGTPGSRSVSGTAKNVQIKDPDGQLHEVQSLRRDIAVVRQTYNSFVSDINASMATIKTKAASVKKVAADTQVPEMDTDSGRSYVNKGKKQLSEDSEKIVNRVDDLQDLVEDLRKDVVTRGVRPLPRQLEGVSKDISLATSELKKMQEYLKREKPVWTKIWEKELQVVCDDRDLLTMQEELATDLEDDLEKAAATFALVEQATKQQNIKNDEQQGNRIPSRTMLNPLAMDRGADPHKAKDSVLGEVRALEPNHENRLEAIERAEKARRRELETRKVGEFQRELGNFVDEGKLKKTGGHEEVERMRQVREERARKEFSERQRERLRMKAEKDAAAAQAPPEPEAPAEQNGDQPAPDGSPPEAATPAEATPDATPDAGSQDAESAKSLEVPATEDGRASSPEPEFVEAKEDVNTPSTESGP</sequence>
<dbReference type="STRING" id="1157616.A0A1Z5SYS2"/>
<feature type="compositionally biased region" description="Basic and acidic residues" evidence="3">
    <location>
        <begin position="932"/>
        <end position="974"/>
    </location>
</feature>
<feature type="compositionally biased region" description="Low complexity" evidence="3">
    <location>
        <begin position="1000"/>
        <end position="1017"/>
    </location>
</feature>
<dbReference type="GO" id="GO:0030010">
    <property type="term" value="P:establishment of cell polarity"/>
    <property type="evidence" value="ECO:0007669"/>
    <property type="project" value="TreeGrafter"/>
</dbReference>
<feature type="compositionally biased region" description="Pro residues" evidence="3">
    <location>
        <begin position="295"/>
        <end position="306"/>
    </location>
</feature>
<keyword evidence="1 2" id="KW-0175">Coiled coil</keyword>
<organism evidence="5 6">
    <name type="scientific">Hortaea werneckii EXF-2000</name>
    <dbReference type="NCBI Taxonomy" id="1157616"/>
    <lineage>
        <taxon>Eukaryota</taxon>
        <taxon>Fungi</taxon>
        <taxon>Dikarya</taxon>
        <taxon>Ascomycota</taxon>
        <taxon>Pezizomycotina</taxon>
        <taxon>Dothideomycetes</taxon>
        <taxon>Dothideomycetidae</taxon>
        <taxon>Mycosphaerellales</taxon>
        <taxon>Teratosphaeriaceae</taxon>
        <taxon>Hortaea</taxon>
    </lineage>
</organism>
<proteinExistence type="predicted"/>
<dbReference type="PANTHER" id="PTHR22741:SF10">
    <property type="entry name" value="COILED-COIL DOMAIN-CONTAINING PROTEIN CG32809"/>
    <property type="match status" value="1"/>
</dbReference>
<evidence type="ECO:0000259" key="4">
    <source>
        <dbReference type="SMART" id="SM00806"/>
    </source>
</evidence>
<evidence type="ECO:0000313" key="6">
    <source>
        <dbReference type="Proteomes" id="UP000194280"/>
    </source>
</evidence>
<dbReference type="EMBL" id="MUNK01000185">
    <property type="protein sequence ID" value="OTA26755.1"/>
    <property type="molecule type" value="Genomic_DNA"/>
</dbReference>
<comment type="caution">
    <text evidence="5">The sequence shown here is derived from an EMBL/GenBank/DDBJ whole genome shotgun (WGS) entry which is preliminary data.</text>
</comment>
<dbReference type="VEuPathDB" id="FungiDB:BTJ68_11225"/>
<evidence type="ECO:0000256" key="2">
    <source>
        <dbReference type="SAM" id="Coils"/>
    </source>
</evidence>
<feature type="compositionally biased region" description="Low complexity" evidence="3">
    <location>
        <begin position="27"/>
        <end position="42"/>
    </location>
</feature>
<dbReference type="GO" id="GO:0051286">
    <property type="term" value="C:cell tip"/>
    <property type="evidence" value="ECO:0007669"/>
    <property type="project" value="TreeGrafter"/>
</dbReference>
<dbReference type="InterPro" id="IPR022782">
    <property type="entry name" value="AIP3-like_C"/>
</dbReference>
<dbReference type="Proteomes" id="UP000194280">
    <property type="component" value="Unassembled WGS sequence"/>
</dbReference>
<dbReference type="InterPro" id="IPR005613">
    <property type="entry name" value="AIP3_C"/>
</dbReference>
<reference evidence="5 6" key="1">
    <citation type="submission" date="2017-01" db="EMBL/GenBank/DDBJ databases">
        <title>The recent genome duplication of the halophilic yeast Hortaea werneckii: insights from long-read sequencing.</title>
        <authorList>
            <person name="Sinha S."/>
            <person name="Flibotte S."/>
            <person name="Neira M."/>
            <person name="Lenassi M."/>
            <person name="Gostincar C."/>
            <person name="Stajich J.E."/>
            <person name="Nislow C.E."/>
        </authorList>
    </citation>
    <scope>NUCLEOTIDE SEQUENCE [LARGE SCALE GENOMIC DNA]</scope>
    <source>
        <strain evidence="5 6">EXF-2000</strain>
    </source>
</reference>
<protein>
    <recommendedName>
        <fullName evidence="4">Actin interacting protein 3 C-terminal domain-containing protein</fullName>
    </recommendedName>
</protein>
<dbReference type="InterPro" id="IPR056279">
    <property type="entry name" value="Aip3p_Bud6_N"/>
</dbReference>
<accession>A0A1Z5SYS2</accession>
<feature type="region of interest" description="Disordered" evidence="3">
    <location>
        <begin position="157"/>
        <end position="327"/>
    </location>
</feature>
<evidence type="ECO:0000256" key="3">
    <source>
        <dbReference type="SAM" id="MobiDB-lite"/>
    </source>
</evidence>
<dbReference type="AlphaFoldDB" id="A0A1Z5SYS2"/>
<dbReference type="PANTHER" id="PTHR22741">
    <property type="entry name" value="P140CAP/SNIP-RELATED"/>
    <property type="match status" value="1"/>
</dbReference>
<feature type="coiled-coil region" evidence="2">
    <location>
        <begin position="731"/>
        <end position="758"/>
    </location>
</feature>
<dbReference type="InParanoid" id="A0A1Z5SYS2"/>
<dbReference type="InterPro" id="IPR051825">
    <property type="entry name" value="SRCIN1"/>
</dbReference>
<feature type="domain" description="Actin interacting protein 3 C-terminal" evidence="4">
    <location>
        <begin position="513"/>
        <end position="952"/>
    </location>
</feature>
<dbReference type="OrthoDB" id="783096at2759"/>
<feature type="compositionally biased region" description="Polar residues" evidence="3">
    <location>
        <begin position="235"/>
        <end position="244"/>
    </location>
</feature>
<dbReference type="GO" id="GO:0005519">
    <property type="term" value="F:cytoskeletal regulatory protein binding"/>
    <property type="evidence" value="ECO:0007669"/>
    <property type="project" value="InterPro"/>
</dbReference>
<feature type="compositionally biased region" description="Polar residues" evidence="3">
    <location>
        <begin position="262"/>
        <end position="272"/>
    </location>
</feature>
<evidence type="ECO:0000313" key="5">
    <source>
        <dbReference type="EMBL" id="OTA26755.1"/>
    </source>
</evidence>
<feature type="region of interest" description="Disordered" evidence="3">
    <location>
        <begin position="342"/>
        <end position="482"/>
    </location>
</feature>
<feature type="compositionally biased region" description="Basic and acidic residues" evidence="3">
    <location>
        <begin position="459"/>
        <end position="481"/>
    </location>
</feature>
<dbReference type="Gene3D" id="1.20.58.1540">
    <property type="entry name" value="Actin interacting protein 3, C-terminal domain"/>
    <property type="match status" value="1"/>
</dbReference>
<dbReference type="Pfam" id="PF03915">
    <property type="entry name" value="AIP3"/>
    <property type="match status" value="1"/>
</dbReference>
<feature type="region of interest" description="Disordered" evidence="3">
    <location>
        <begin position="932"/>
        <end position="1061"/>
    </location>
</feature>
<gene>
    <name evidence="5" type="ORF">BTJ68_11225</name>
</gene>
<keyword evidence="6" id="KW-1185">Reference proteome</keyword>
<dbReference type="Pfam" id="PF23153">
    <property type="entry name" value="Aip3p_Bud6_N"/>
    <property type="match status" value="1"/>
</dbReference>
<name>A0A1Z5SYS2_HORWE</name>
<feature type="compositionally biased region" description="Low complexity" evidence="3">
    <location>
        <begin position="176"/>
        <end position="193"/>
    </location>
</feature>
<dbReference type="SMART" id="SM00806">
    <property type="entry name" value="AIP3"/>
    <property type="match status" value="1"/>
</dbReference>
<evidence type="ECO:0000256" key="1">
    <source>
        <dbReference type="ARBA" id="ARBA00023054"/>
    </source>
</evidence>
<dbReference type="FunCoup" id="A0A1Z5SYS2">
    <property type="interactions" value="99"/>
</dbReference>